<sequence>MNGFIDTPPPDPADLGGLTDLLNPWQRRFPLVADPFRLIAGRTARTEAAVIDAFAQARDSGLLSRLGGVFDPRAGGDSLLCAIAVPPGRLDAVAAIVSERPGVNHNYAREDVLNLWFVLTSADRQDTARTLWQLQQRIGLPIVQLRMLRAYRIDLGFDLRGVPDSAGAPGRTLPQPDEGLRALPASVIPLRPEDQALAALVEQGLPLEPRPYRAWARQLGQDDCRPLRSRLAAWLADGRLRRFGAVLRHHEAGIASNAMTVFDVPDALRDAAGARLASQPGITLAYARERAPGWPFNLYCMVHGRDRAAVCARIDAATAAAGLAPWPRRMLFSSRRYKQTGARRFTAPRPLPDRHPEVFCHDPC</sequence>
<reference evidence="2 3" key="1">
    <citation type="submission" date="2024-04" db="EMBL/GenBank/DDBJ databases">
        <title>Novel species of the genus Ideonella isolated from streams.</title>
        <authorList>
            <person name="Lu H."/>
        </authorList>
    </citation>
    <scope>NUCLEOTIDE SEQUENCE [LARGE SCALE GENOMIC DNA]</scope>
    <source>
        <strain evidence="2 3">BYS139W</strain>
    </source>
</reference>
<dbReference type="Pfam" id="PF17805">
    <property type="entry name" value="AsnC_trans_reg2"/>
    <property type="match status" value="2"/>
</dbReference>
<evidence type="ECO:0000313" key="3">
    <source>
        <dbReference type="Proteomes" id="UP001368500"/>
    </source>
</evidence>
<protein>
    <submittedName>
        <fullName evidence="2">Lrp/AsnC family transcriptional regulator</fullName>
    </submittedName>
</protein>
<dbReference type="Gene3D" id="3.30.70.3460">
    <property type="match status" value="2"/>
</dbReference>
<gene>
    <name evidence="2" type="ORF">AACH11_21380</name>
</gene>
<proteinExistence type="predicted"/>
<dbReference type="RefSeq" id="WP_341376302.1">
    <property type="nucleotide sequence ID" value="NZ_JBBUTF010000025.1"/>
</dbReference>
<dbReference type="Proteomes" id="UP001368500">
    <property type="component" value="Unassembled WGS sequence"/>
</dbReference>
<dbReference type="PANTHER" id="PTHR43413">
    <property type="entry name" value="TRANSCRIPTIONAL REGULATOR, ASNC FAMILY"/>
    <property type="match status" value="1"/>
</dbReference>
<dbReference type="InterPro" id="IPR050684">
    <property type="entry name" value="HTH-Siroheme_Decarb"/>
</dbReference>
<keyword evidence="3" id="KW-1185">Reference proteome</keyword>
<accession>A0ABU9BFJ2</accession>
<dbReference type="InterPro" id="IPR040523">
    <property type="entry name" value="AsnC_trans_reg2"/>
</dbReference>
<comment type="caution">
    <text evidence="2">The sequence shown here is derived from an EMBL/GenBank/DDBJ whole genome shotgun (WGS) entry which is preliminary data.</text>
</comment>
<organism evidence="2 3">
    <name type="scientific">Pseudaquabacterium rugosum</name>
    <dbReference type="NCBI Taxonomy" id="2984194"/>
    <lineage>
        <taxon>Bacteria</taxon>
        <taxon>Pseudomonadati</taxon>
        <taxon>Pseudomonadota</taxon>
        <taxon>Betaproteobacteria</taxon>
        <taxon>Burkholderiales</taxon>
        <taxon>Sphaerotilaceae</taxon>
        <taxon>Pseudaquabacterium</taxon>
    </lineage>
</organism>
<dbReference type="PANTHER" id="PTHR43413:SF1">
    <property type="entry name" value="SIROHEME DECARBOXYLASE NIRL SUBUNIT"/>
    <property type="match status" value="1"/>
</dbReference>
<evidence type="ECO:0000313" key="2">
    <source>
        <dbReference type="EMBL" id="MEK8028519.1"/>
    </source>
</evidence>
<feature type="domain" description="Siroheme decarboxylase AsnC-like ligand binding" evidence="1">
    <location>
        <begin position="252"/>
        <end position="338"/>
    </location>
</feature>
<name>A0ABU9BFJ2_9BURK</name>
<evidence type="ECO:0000259" key="1">
    <source>
        <dbReference type="Pfam" id="PF17805"/>
    </source>
</evidence>
<feature type="domain" description="Siroheme decarboxylase AsnC-like ligand binding" evidence="1">
    <location>
        <begin position="77"/>
        <end position="151"/>
    </location>
</feature>
<dbReference type="EMBL" id="JBBUTF010000025">
    <property type="protein sequence ID" value="MEK8028519.1"/>
    <property type="molecule type" value="Genomic_DNA"/>
</dbReference>
<dbReference type="Gene3D" id="1.10.10.2890">
    <property type="match status" value="1"/>
</dbReference>